<proteinExistence type="inferred from homology"/>
<dbReference type="EMBL" id="JAWJAX010000003">
    <property type="protein sequence ID" value="MDV2911054.1"/>
    <property type="molecule type" value="Genomic_DNA"/>
</dbReference>
<accession>A0AAW8YMU6</accession>
<name>A0AAW8YMU6_PEDAC</name>
<comment type="caution">
    <text evidence="4">The sequence shown here is derived from an EMBL/GenBank/DDBJ whole genome shotgun (WGS) entry which is preliminary data.</text>
</comment>
<gene>
    <name evidence="4" type="ORF">R0H03_04130</name>
</gene>
<dbReference type="AlphaFoldDB" id="A0AAW8YMU6"/>
<organism evidence="4 5">
    <name type="scientific">Pediococcus acidilactici</name>
    <dbReference type="NCBI Taxonomy" id="1254"/>
    <lineage>
        <taxon>Bacteria</taxon>
        <taxon>Bacillati</taxon>
        <taxon>Bacillota</taxon>
        <taxon>Bacilli</taxon>
        <taxon>Lactobacillales</taxon>
        <taxon>Lactobacillaceae</taxon>
        <taxon>Pediococcus</taxon>
        <taxon>Pediococcus acidilactici group</taxon>
    </lineage>
</organism>
<evidence type="ECO:0000259" key="3">
    <source>
        <dbReference type="Pfam" id="PF07261"/>
    </source>
</evidence>
<evidence type="ECO:0000313" key="4">
    <source>
        <dbReference type="EMBL" id="MDV2911054.1"/>
    </source>
</evidence>
<comment type="similarity">
    <text evidence="1">Belongs to the DnaB/DnaD family.</text>
</comment>
<dbReference type="Gene3D" id="1.10.10.630">
    <property type="entry name" value="DnaD domain-like"/>
    <property type="match status" value="1"/>
</dbReference>
<evidence type="ECO:0000256" key="1">
    <source>
        <dbReference type="ARBA" id="ARBA00093462"/>
    </source>
</evidence>
<dbReference type="Pfam" id="PF07261">
    <property type="entry name" value="DnaB_2"/>
    <property type="match status" value="1"/>
</dbReference>
<feature type="region of interest" description="Disordered" evidence="2">
    <location>
        <begin position="111"/>
        <end position="178"/>
    </location>
</feature>
<dbReference type="InterPro" id="IPR053162">
    <property type="entry name" value="DnaD"/>
</dbReference>
<feature type="domain" description="DnaB/C C-terminal" evidence="3">
    <location>
        <begin position="181"/>
        <end position="247"/>
    </location>
</feature>
<dbReference type="InterPro" id="IPR006343">
    <property type="entry name" value="DnaB/C_C"/>
</dbReference>
<reference evidence="4" key="2">
    <citation type="submission" date="2023-10" db="EMBL/GenBank/DDBJ databases">
        <authorList>
            <person name="Khurajog B."/>
        </authorList>
    </citation>
    <scope>NUCLEOTIDE SEQUENCE</scope>
    <source>
        <strain evidence="4">BF14</strain>
    </source>
</reference>
<dbReference type="RefSeq" id="WP_317052069.1">
    <property type="nucleotide sequence ID" value="NZ_CP140878.1"/>
</dbReference>
<feature type="compositionally biased region" description="Basic and acidic residues" evidence="2">
    <location>
        <begin position="111"/>
        <end position="123"/>
    </location>
</feature>
<sequence length="311" mass="34970">MAQRRMLSRRITDSAKFLRMPLSSQALYFHLVVCADDDGVVEAFAVMRKTGASDDDLRLLVAKNFVIMLNEDMVAYITDWNENNRIRADRKVDSIYQKLLLKVVPNAEIKRAKPRADTGKKTGSDNGRPADNQRTPQYRLGEDSIGEDSSGQVNLVEDNSVDGSSNESKEETSSPTTTNIYDLYQSNFGVASPIIIETINQDVNDYSEELVIEAMKRAKLSQANYRYAQGILKDWASHGVKTLADVQGADAAYNQKQQRRQGGKKVIQKETLPDWAMDDYTPPVTTKNKKEAEQLQKEVNEKLARLRGKEG</sequence>
<dbReference type="PANTHER" id="PTHR37293">
    <property type="entry name" value="PHAGE REPLICATION PROTEIN-RELATED"/>
    <property type="match status" value="1"/>
</dbReference>
<evidence type="ECO:0000256" key="2">
    <source>
        <dbReference type="SAM" id="MobiDB-lite"/>
    </source>
</evidence>
<dbReference type="Proteomes" id="UP001280415">
    <property type="component" value="Unassembled WGS sequence"/>
</dbReference>
<dbReference type="SUPFAM" id="SSF158499">
    <property type="entry name" value="DnaD domain-like"/>
    <property type="match status" value="1"/>
</dbReference>
<dbReference type="PANTHER" id="PTHR37293:SF6">
    <property type="entry name" value="DNA REPLICATION PROTEIN DNAD"/>
    <property type="match status" value="1"/>
</dbReference>
<dbReference type="NCBIfam" id="TIGR01446">
    <property type="entry name" value="DnaD_dom"/>
    <property type="match status" value="1"/>
</dbReference>
<evidence type="ECO:0000313" key="5">
    <source>
        <dbReference type="Proteomes" id="UP001280415"/>
    </source>
</evidence>
<protein>
    <submittedName>
        <fullName evidence="4">DnaD domain protein</fullName>
    </submittedName>
</protein>
<dbReference type="InterPro" id="IPR034829">
    <property type="entry name" value="DnaD-like_sf"/>
</dbReference>
<reference evidence="4" key="1">
    <citation type="journal article" date="2023" name="PeerJ">
        <title>Selection and evaluation of lactic acid bacteria from chicken feces in Thailand as potential probiotics.</title>
        <authorList>
            <person name="Khurajog B."/>
            <person name="Disastra Y."/>
            <person name="Lawwyne L.D."/>
            <person name="Sirichokchatchawan W."/>
            <person name="Niyomtham W."/>
            <person name="Yindee J."/>
            <person name="Hampson D.J."/>
            <person name="Prapasarakul N."/>
        </authorList>
    </citation>
    <scope>NUCLEOTIDE SEQUENCE</scope>
    <source>
        <strain evidence="4">BF14</strain>
    </source>
</reference>